<keyword evidence="12" id="KW-1185">Reference proteome</keyword>
<evidence type="ECO:0000256" key="2">
    <source>
        <dbReference type="ARBA" id="ARBA00012418"/>
    </source>
</evidence>
<dbReference type="Gene3D" id="3.90.940.10">
    <property type="match status" value="1"/>
</dbReference>
<evidence type="ECO:0000256" key="3">
    <source>
        <dbReference type="ARBA" id="ARBA00013725"/>
    </source>
</evidence>
<evidence type="ECO:0000256" key="1">
    <source>
        <dbReference type="ARBA" id="ARBA00006711"/>
    </source>
</evidence>
<keyword evidence="6 10" id="KW-0548">Nucleotidyltransferase</keyword>
<comment type="catalytic activity">
    <reaction evidence="9 10">
        <text>RNA(n) + a ribonucleoside 5'-triphosphate = RNA(n+1) + diphosphate</text>
        <dbReference type="Rhea" id="RHEA:21248"/>
        <dbReference type="Rhea" id="RHEA-COMP:14527"/>
        <dbReference type="Rhea" id="RHEA-COMP:17342"/>
        <dbReference type="ChEBI" id="CHEBI:33019"/>
        <dbReference type="ChEBI" id="CHEBI:61557"/>
        <dbReference type="ChEBI" id="CHEBI:140395"/>
        <dbReference type="EC" id="2.7.7.6"/>
    </reaction>
</comment>
<comment type="subunit">
    <text evidence="10">The RNAP catalytic core consists of 2 alpha, 1 beta, 1 beta' and 1 omega subunit. When a sigma factor is associated with the core the holoenzyme is formed, which can initiate transcription.</text>
</comment>
<sequence>MLKPSADLKIDASVSRYALVVAVAKRAREITSEMENSGQIYQEKPVDLAVREFMTYPYKLVVCTNEDSASTDDLQ</sequence>
<comment type="function">
    <text evidence="10">Promotes RNA polymerase assembly. Latches the N- and C-terminal regions of the beta' subunit thereby facilitating its interaction with the beta and alpha subunits.</text>
</comment>
<evidence type="ECO:0000256" key="8">
    <source>
        <dbReference type="ARBA" id="ARBA00029924"/>
    </source>
</evidence>
<reference evidence="11 12" key="1">
    <citation type="submission" date="2018-06" db="EMBL/GenBank/DDBJ databases">
        <title>Noncontiguous genome sequence of Ruminococcaceae bacterium ASD2818.</title>
        <authorList>
            <person name="Chaplin A.V."/>
            <person name="Sokolova S.R."/>
            <person name="Kochetkova T.O."/>
            <person name="Goltsov A.Y."/>
            <person name="Trofimov D.Y."/>
            <person name="Efimov B.A."/>
        </authorList>
    </citation>
    <scope>NUCLEOTIDE SEQUENCE [LARGE SCALE GENOMIC DNA]</scope>
    <source>
        <strain evidence="11 12">ASD2818</strain>
    </source>
</reference>
<dbReference type="GO" id="GO:0000428">
    <property type="term" value="C:DNA-directed RNA polymerase complex"/>
    <property type="evidence" value="ECO:0007669"/>
    <property type="project" value="UniProtKB-KW"/>
</dbReference>
<evidence type="ECO:0000256" key="9">
    <source>
        <dbReference type="ARBA" id="ARBA00048552"/>
    </source>
</evidence>
<dbReference type="EMBL" id="QLYR01000005">
    <property type="protein sequence ID" value="RAQ28485.1"/>
    <property type="molecule type" value="Genomic_DNA"/>
</dbReference>
<evidence type="ECO:0000256" key="7">
    <source>
        <dbReference type="ARBA" id="ARBA00023163"/>
    </source>
</evidence>
<dbReference type="SUPFAM" id="SSF63562">
    <property type="entry name" value="RPB6/omega subunit-like"/>
    <property type="match status" value="1"/>
</dbReference>
<keyword evidence="4 10" id="KW-0240">DNA-directed RNA polymerase</keyword>
<evidence type="ECO:0000256" key="4">
    <source>
        <dbReference type="ARBA" id="ARBA00022478"/>
    </source>
</evidence>
<dbReference type="InterPro" id="IPR006110">
    <property type="entry name" value="Pol_omega/Rpo6/RPB6"/>
</dbReference>
<evidence type="ECO:0000256" key="5">
    <source>
        <dbReference type="ARBA" id="ARBA00022679"/>
    </source>
</evidence>
<dbReference type="InterPro" id="IPR003716">
    <property type="entry name" value="DNA-dir_RNA_pol_omega"/>
</dbReference>
<dbReference type="EC" id="2.7.7.6" evidence="2 10"/>
<keyword evidence="5 10" id="KW-0808">Transferase</keyword>
<keyword evidence="7 10" id="KW-0804">Transcription</keyword>
<dbReference type="HAMAP" id="MF_00366">
    <property type="entry name" value="RNApol_bact_RpoZ"/>
    <property type="match status" value="1"/>
</dbReference>
<dbReference type="InterPro" id="IPR036161">
    <property type="entry name" value="RPB6/omega-like_sf"/>
</dbReference>
<dbReference type="GO" id="GO:0006351">
    <property type="term" value="P:DNA-templated transcription"/>
    <property type="evidence" value="ECO:0007669"/>
    <property type="project" value="UniProtKB-UniRule"/>
</dbReference>
<comment type="caution">
    <text evidence="11">The sequence shown here is derived from an EMBL/GenBank/DDBJ whole genome shotgun (WGS) entry which is preliminary data.</text>
</comment>
<proteinExistence type="inferred from homology"/>
<evidence type="ECO:0000256" key="10">
    <source>
        <dbReference type="HAMAP-Rule" id="MF_00366"/>
    </source>
</evidence>
<dbReference type="GO" id="GO:0003899">
    <property type="term" value="F:DNA-directed RNA polymerase activity"/>
    <property type="evidence" value="ECO:0007669"/>
    <property type="project" value="UniProtKB-UniRule"/>
</dbReference>
<dbReference type="Pfam" id="PF01192">
    <property type="entry name" value="RNA_pol_Rpb6"/>
    <property type="match status" value="1"/>
</dbReference>
<dbReference type="RefSeq" id="WP_112332868.1">
    <property type="nucleotide sequence ID" value="NZ_JADPHD010000003.1"/>
</dbReference>
<evidence type="ECO:0000256" key="6">
    <source>
        <dbReference type="ARBA" id="ARBA00022695"/>
    </source>
</evidence>
<gene>
    <name evidence="10 11" type="primary">rpoZ</name>
    <name evidence="11" type="ORF">DPQ25_09175</name>
</gene>
<accession>A0A328UDC2</accession>
<name>A0A328UDC2_9FIRM</name>
<dbReference type="AlphaFoldDB" id="A0A328UDC2"/>
<dbReference type="Proteomes" id="UP000249377">
    <property type="component" value="Unassembled WGS sequence"/>
</dbReference>
<dbReference type="GO" id="GO:0003677">
    <property type="term" value="F:DNA binding"/>
    <property type="evidence" value="ECO:0007669"/>
    <property type="project" value="UniProtKB-UniRule"/>
</dbReference>
<comment type="similarity">
    <text evidence="1 10">Belongs to the RNA polymerase subunit omega family.</text>
</comment>
<evidence type="ECO:0000313" key="11">
    <source>
        <dbReference type="EMBL" id="RAQ28485.1"/>
    </source>
</evidence>
<dbReference type="NCBIfam" id="TIGR00690">
    <property type="entry name" value="rpoZ"/>
    <property type="match status" value="1"/>
</dbReference>
<protein>
    <recommendedName>
        <fullName evidence="3 10">DNA-directed RNA polymerase subunit omega</fullName>
        <shortName evidence="10">RNAP omega subunit</shortName>
        <ecNumber evidence="2 10">2.7.7.6</ecNumber>
    </recommendedName>
    <alternativeName>
        <fullName evidence="10">RNA polymerase omega subunit</fullName>
    </alternativeName>
    <alternativeName>
        <fullName evidence="8 10">Transcriptase subunit omega</fullName>
    </alternativeName>
</protein>
<evidence type="ECO:0000313" key="12">
    <source>
        <dbReference type="Proteomes" id="UP000249377"/>
    </source>
</evidence>
<organism evidence="11 12">
    <name type="scientific">Hydrogeniiclostridium mannosilyticum</name>
    <dbReference type="NCBI Taxonomy" id="2764322"/>
    <lineage>
        <taxon>Bacteria</taxon>
        <taxon>Bacillati</taxon>
        <taxon>Bacillota</taxon>
        <taxon>Clostridia</taxon>
        <taxon>Eubacteriales</taxon>
        <taxon>Acutalibacteraceae</taxon>
        <taxon>Hydrogeniiclostridium</taxon>
    </lineage>
</organism>